<feature type="transmembrane region" description="Helical" evidence="5">
    <location>
        <begin position="516"/>
        <end position="537"/>
    </location>
</feature>
<feature type="transmembrane region" description="Helical" evidence="5">
    <location>
        <begin position="267"/>
        <end position="294"/>
    </location>
</feature>
<evidence type="ECO:0000256" key="4">
    <source>
        <dbReference type="ARBA" id="ARBA00023136"/>
    </source>
</evidence>
<feature type="transmembrane region" description="Helical" evidence="5">
    <location>
        <begin position="21"/>
        <end position="44"/>
    </location>
</feature>
<keyword evidence="8" id="KW-1185">Reference proteome</keyword>
<dbReference type="GO" id="GO:0015189">
    <property type="term" value="F:L-lysine transmembrane transporter activity"/>
    <property type="evidence" value="ECO:0007669"/>
    <property type="project" value="TreeGrafter"/>
</dbReference>
<evidence type="ECO:0000313" key="7">
    <source>
        <dbReference type="EMBL" id="KAE9543499.1"/>
    </source>
</evidence>
<feature type="transmembrane region" description="Helical" evidence="5">
    <location>
        <begin position="390"/>
        <end position="412"/>
    </location>
</feature>
<accession>A0A6G0U4E9</accession>
<dbReference type="GO" id="GO:0000064">
    <property type="term" value="F:L-ornithine transmembrane transporter activity"/>
    <property type="evidence" value="ECO:0007669"/>
    <property type="project" value="TreeGrafter"/>
</dbReference>
<feature type="transmembrane region" description="Helical" evidence="5">
    <location>
        <begin position="456"/>
        <end position="476"/>
    </location>
</feature>
<evidence type="ECO:0000256" key="3">
    <source>
        <dbReference type="ARBA" id="ARBA00022989"/>
    </source>
</evidence>
<dbReference type="PANTHER" id="PTHR43243">
    <property type="entry name" value="INNER MEMBRANE TRANSPORTER YGJI-RELATED"/>
    <property type="match status" value="1"/>
</dbReference>
<keyword evidence="4 5" id="KW-0472">Membrane</keyword>
<dbReference type="Gene3D" id="1.20.1740.10">
    <property type="entry name" value="Amino acid/polyamine transporter I"/>
    <property type="match status" value="1"/>
</dbReference>
<dbReference type="EMBL" id="VYZN01000008">
    <property type="protein sequence ID" value="KAE9543499.1"/>
    <property type="molecule type" value="Genomic_DNA"/>
</dbReference>
<comment type="subcellular location">
    <subcellularLocation>
        <location evidence="1">Membrane</location>
        <topology evidence="1">Multi-pass membrane protein</topology>
    </subcellularLocation>
</comment>
<evidence type="ECO:0000256" key="5">
    <source>
        <dbReference type="SAM" id="Phobius"/>
    </source>
</evidence>
<feature type="transmembrane region" description="Helical" evidence="5">
    <location>
        <begin position="88"/>
        <end position="106"/>
    </location>
</feature>
<feature type="transmembrane region" description="Helical" evidence="5">
    <location>
        <begin position="56"/>
        <end position="76"/>
    </location>
</feature>
<feature type="transmembrane region" description="Helical" evidence="5">
    <location>
        <begin position="314"/>
        <end position="337"/>
    </location>
</feature>
<dbReference type="GO" id="GO:0097638">
    <property type="term" value="P:L-arginine import across plasma membrane"/>
    <property type="evidence" value="ECO:0007669"/>
    <property type="project" value="TreeGrafter"/>
</dbReference>
<dbReference type="Pfam" id="PF13520">
    <property type="entry name" value="AA_permease_2"/>
    <property type="match status" value="1"/>
</dbReference>
<evidence type="ECO:0000313" key="8">
    <source>
        <dbReference type="Proteomes" id="UP000475862"/>
    </source>
</evidence>
<keyword evidence="3 5" id="KW-1133">Transmembrane helix</keyword>
<name>A0A6G0U4E9_APHGL</name>
<dbReference type="Proteomes" id="UP000475862">
    <property type="component" value="Unassembled WGS sequence"/>
</dbReference>
<gene>
    <name evidence="7" type="ORF">AGLY_002299</name>
</gene>
<dbReference type="FunFam" id="1.20.1740.10:FF:000010">
    <property type="entry name" value="probable cationic amino acid transporter"/>
    <property type="match status" value="1"/>
</dbReference>
<reference evidence="7 8" key="1">
    <citation type="submission" date="2019-08" db="EMBL/GenBank/DDBJ databases">
        <title>The genome of the soybean aphid Biotype 1, its phylome, world population structure and adaptation to the North American continent.</title>
        <authorList>
            <person name="Giordano R."/>
            <person name="Donthu R.K."/>
            <person name="Hernandez A.G."/>
            <person name="Wright C.L."/>
            <person name="Zimin A.V."/>
        </authorList>
    </citation>
    <scope>NUCLEOTIDE SEQUENCE [LARGE SCALE GENOMIC DNA]</scope>
    <source>
        <tissue evidence="7">Whole aphids</tissue>
    </source>
</reference>
<feature type="domain" description="Cationic amino acid transporter C-terminal" evidence="6">
    <location>
        <begin position="516"/>
        <end position="566"/>
    </location>
</feature>
<dbReference type="AlphaFoldDB" id="A0A6G0U4E9"/>
<evidence type="ECO:0000256" key="1">
    <source>
        <dbReference type="ARBA" id="ARBA00004141"/>
    </source>
</evidence>
<dbReference type="Pfam" id="PF13906">
    <property type="entry name" value="AA_permease_C"/>
    <property type="match status" value="1"/>
</dbReference>
<dbReference type="InterPro" id="IPR002293">
    <property type="entry name" value="AA/rel_permease1"/>
</dbReference>
<sequence length="591" mass="65876">MLRRKKESDLSIEPTKNQLSRVLGLVDLVSLGVGSTLGLGAYVLAGEVAFKHTGPAVVLSFVFAAVASALSGLCYAEFASRVPKAGSAYAFSYVGIGEIVAFLIGWDLILEYSIGCASIARALSGHIDKPLGYPMRNYFRETFPMNVDFLAPYPDLFSFTSILLLTLLIAWGMRESSLLNKVFTIVNLLTVSTVVITGFFKIDFYNWNIPKADIPPNIEHGGEGGFLPYGWSGVFVGAATCFYGFVGFDAIATTGEEAKRPTRDIPLAIVISLSIITLSYCSVAIILTLMWPYYNQDPETPFLHIYQQLGWHTLEWIVTIGAVFALCTNMIGTLFPLPRILYSMASDGLLFHIFSKVDSKTKTPFWGTFICGAFAAILSSLFDLQQLMDMMSIGTLMAYSLVCICVLILRYTDDDSEECKIRDNGKFRVSLMRLLSSSFNLPKSQITTKNTGRTSVIIVMVYLVVSICFCSSISIAQKQGKFNTVTGTACIFFGVCLLVLCYSLSRQPQSSNRPTFHVPCVPFVPCLSVVLNIYLMTQLDTPTWIRFTVWLFLGLLIYLFYGLRYSVERLNQRRIVDETYMKQIRYEIQVY</sequence>
<evidence type="ECO:0000259" key="6">
    <source>
        <dbReference type="Pfam" id="PF13906"/>
    </source>
</evidence>
<feature type="transmembrane region" description="Helical" evidence="5">
    <location>
        <begin position="482"/>
        <end position="504"/>
    </location>
</feature>
<dbReference type="PIRSF" id="PIRSF006060">
    <property type="entry name" value="AA_transporter"/>
    <property type="match status" value="1"/>
</dbReference>
<dbReference type="GO" id="GO:0061459">
    <property type="term" value="F:L-arginine transmembrane transporter activity"/>
    <property type="evidence" value="ECO:0007669"/>
    <property type="project" value="TreeGrafter"/>
</dbReference>
<evidence type="ECO:0000256" key="2">
    <source>
        <dbReference type="ARBA" id="ARBA00022692"/>
    </source>
</evidence>
<feature type="transmembrane region" description="Helical" evidence="5">
    <location>
        <begin position="156"/>
        <end position="173"/>
    </location>
</feature>
<dbReference type="OrthoDB" id="3900342at2759"/>
<organism evidence="7 8">
    <name type="scientific">Aphis glycines</name>
    <name type="common">Soybean aphid</name>
    <dbReference type="NCBI Taxonomy" id="307491"/>
    <lineage>
        <taxon>Eukaryota</taxon>
        <taxon>Metazoa</taxon>
        <taxon>Ecdysozoa</taxon>
        <taxon>Arthropoda</taxon>
        <taxon>Hexapoda</taxon>
        <taxon>Insecta</taxon>
        <taxon>Pterygota</taxon>
        <taxon>Neoptera</taxon>
        <taxon>Paraneoptera</taxon>
        <taxon>Hemiptera</taxon>
        <taxon>Sternorrhyncha</taxon>
        <taxon>Aphidomorpha</taxon>
        <taxon>Aphidoidea</taxon>
        <taxon>Aphididae</taxon>
        <taxon>Aphidini</taxon>
        <taxon>Aphis</taxon>
        <taxon>Aphis</taxon>
    </lineage>
</organism>
<feature type="transmembrane region" description="Helical" evidence="5">
    <location>
        <begin position="365"/>
        <end position="384"/>
    </location>
</feature>
<feature type="transmembrane region" description="Helical" evidence="5">
    <location>
        <begin position="185"/>
        <end position="206"/>
    </location>
</feature>
<proteinExistence type="predicted"/>
<dbReference type="PANTHER" id="PTHR43243:SF95">
    <property type="entry name" value="LD37241P"/>
    <property type="match status" value="1"/>
</dbReference>
<feature type="transmembrane region" description="Helical" evidence="5">
    <location>
        <begin position="543"/>
        <end position="563"/>
    </location>
</feature>
<dbReference type="InterPro" id="IPR029485">
    <property type="entry name" value="CAT_C"/>
</dbReference>
<keyword evidence="2 5" id="KW-0812">Transmembrane</keyword>
<protein>
    <recommendedName>
        <fullName evidence="6">Cationic amino acid transporter C-terminal domain-containing protein</fullName>
    </recommendedName>
</protein>
<dbReference type="GO" id="GO:0005886">
    <property type="term" value="C:plasma membrane"/>
    <property type="evidence" value="ECO:0007669"/>
    <property type="project" value="TreeGrafter"/>
</dbReference>
<comment type="caution">
    <text evidence="7">The sequence shown here is derived from an EMBL/GenBank/DDBJ whole genome shotgun (WGS) entry which is preliminary data.</text>
</comment>
<feature type="transmembrane region" description="Helical" evidence="5">
    <location>
        <begin position="226"/>
        <end position="246"/>
    </location>
</feature>